<feature type="transmembrane region" description="Helical" evidence="12">
    <location>
        <begin position="635"/>
        <end position="657"/>
    </location>
</feature>
<dbReference type="GO" id="GO:0005886">
    <property type="term" value="C:plasma membrane"/>
    <property type="evidence" value="ECO:0007669"/>
    <property type="project" value="UniProtKB-SubCell"/>
</dbReference>
<dbReference type="InterPro" id="IPR000337">
    <property type="entry name" value="GPCR_3"/>
</dbReference>
<evidence type="ECO:0000256" key="1">
    <source>
        <dbReference type="ARBA" id="ARBA00004651"/>
    </source>
</evidence>
<feature type="transmembrane region" description="Helical" evidence="12">
    <location>
        <begin position="857"/>
        <end position="880"/>
    </location>
</feature>
<dbReference type="Gene3D" id="2.10.50.30">
    <property type="entry name" value="GPCR, family 3, nine cysteines domain"/>
    <property type="match status" value="1"/>
</dbReference>
<keyword evidence="11" id="KW-0807">Transducer</keyword>
<comment type="similarity">
    <text evidence="2">Belongs to the G-protein coupled receptor 3 family.</text>
</comment>
<proteinExistence type="inferred from homology"/>
<evidence type="ECO:0000256" key="8">
    <source>
        <dbReference type="ARBA" id="ARBA00023136"/>
    </source>
</evidence>
<dbReference type="PANTHER" id="PTHR24061:SF0">
    <property type="entry name" value="C-FAMILY ODORANT RECEPTOR OLFCT1"/>
    <property type="match status" value="1"/>
</dbReference>
<dbReference type="InterPro" id="IPR000068">
    <property type="entry name" value="GPCR_3_Ca_sens_rcpt-rel"/>
</dbReference>
<dbReference type="InterPro" id="IPR017978">
    <property type="entry name" value="GPCR_3_C"/>
</dbReference>
<dbReference type="CDD" id="cd06364">
    <property type="entry name" value="PBP1_CaSR"/>
    <property type="match status" value="1"/>
</dbReference>
<keyword evidence="6 12" id="KW-1133">Transmembrane helix</keyword>
<dbReference type="InterPro" id="IPR011500">
    <property type="entry name" value="GPCR_3_9-Cys_dom"/>
</dbReference>
<reference evidence="15" key="2">
    <citation type="submission" date="2025-08" db="UniProtKB">
        <authorList>
            <consortium name="Ensembl"/>
        </authorList>
    </citation>
    <scope>IDENTIFICATION</scope>
</reference>
<dbReference type="InterPro" id="IPR017979">
    <property type="entry name" value="GPCR_3_CS"/>
</dbReference>
<feature type="signal peptide" evidence="13">
    <location>
        <begin position="1"/>
        <end position="25"/>
    </location>
</feature>
<dbReference type="InterPro" id="IPR004073">
    <property type="entry name" value="GPCR_3_vmron_rcpt_2"/>
</dbReference>
<dbReference type="GO" id="GO:0004930">
    <property type="term" value="F:G protein-coupled receptor activity"/>
    <property type="evidence" value="ECO:0007669"/>
    <property type="project" value="UniProtKB-KW"/>
</dbReference>
<dbReference type="PANTHER" id="PTHR24061">
    <property type="entry name" value="CALCIUM-SENSING RECEPTOR-RELATED"/>
    <property type="match status" value="1"/>
</dbReference>
<dbReference type="InterPro" id="IPR038550">
    <property type="entry name" value="GPCR_3_9-Cys_sf"/>
</dbReference>
<keyword evidence="8 12" id="KW-0472">Membrane</keyword>
<dbReference type="Proteomes" id="UP000694580">
    <property type="component" value="Chromosome 19"/>
</dbReference>
<evidence type="ECO:0000256" key="11">
    <source>
        <dbReference type="ARBA" id="ARBA00023224"/>
    </source>
</evidence>
<dbReference type="Pfam" id="PF01094">
    <property type="entry name" value="ANF_receptor"/>
    <property type="match status" value="1"/>
</dbReference>
<feature type="transmembrane region" description="Helical" evidence="12">
    <location>
        <begin position="701"/>
        <end position="725"/>
    </location>
</feature>
<dbReference type="Gene3D" id="3.40.50.2300">
    <property type="match status" value="2"/>
</dbReference>
<dbReference type="PRINTS" id="PR00248">
    <property type="entry name" value="GPCRMGR"/>
</dbReference>
<name>A0AAY4CAU7_9TELE</name>
<keyword evidence="5 13" id="KW-0732">Signal</keyword>
<feature type="transmembrane region" description="Helical" evidence="12">
    <location>
        <begin position="825"/>
        <end position="845"/>
    </location>
</feature>
<comment type="subcellular location">
    <subcellularLocation>
        <location evidence="1">Cell membrane</location>
        <topology evidence="1">Multi-pass membrane protein</topology>
    </subcellularLocation>
</comment>
<protein>
    <recommendedName>
        <fullName evidence="14">G-protein coupled receptors family 3 profile domain-containing protein</fullName>
    </recommendedName>
</protein>
<feature type="transmembrane region" description="Helical" evidence="12">
    <location>
        <begin position="786"/>
        <end position="813"/>
    </location>
</feature>
<reference evidence="15 16" key="1">
    <citation type="submission" date="2020-06" db="EMBL/GenBank/DDBJ databases">
        <authorList>
            <consortium name="Wellcome Sanger Institute Data Sharing"/>
        </authorList>
    </citation>
    <scope>NUCLEOTIDE SEQUENCE [LARGE SCALE GENOMIC DNA]</scope>
</reference>
<evidence type="ECO:0000256" key="6">
    <source>
        <dbReference type="ARBA" id="ARBA00022989"/>
    </source>
</evidence>
<keyword evidence="3" id="KW-1003">Cell membrane</keyword>
<dbReference type="PRINTS" id="PR01535">
    <property type="entry name" value="VOMERONASL2R"/>
</dbReference>
<dbReference type="FunFam" id="2.10.50.30:FF:000002">
    <property type="entry name" value="Vomeronasal 2 receptor, h1"/>
    <property type="match status" value="1"/>
</dbReference>
<dbReference type="SUPFAM" id="SSF53822">
    <property type="entry name" value="Periplasmic binding protein-like I"/>
    <property type="match status" value="1"/>
</dbReference>
<evidence type="ECO:0000313" key="16">
    <source>
        <dbReference type="Proteomes" id="UP000694580"/>
    </source>
</evidence>
<evidence type="ECO:0000256" key="10">
    <source>
        <dbReference type="ARBA" id="ARBA00023180"/>
    </source>
</evidence>
<feature type="chain" id="PRO_5044237491" description="G-protein coupled receptors family 3 profile domain-containing protein" evidence="13">
    <location>
        <begin position="26"/>
        <end position="897"/>
    </location>
</feature>
<sequence>MCGCRSVCVAWLVAFTHLLQSPVFSLSTPQQALRTCHPIGNPSELPVLKKEGDINLGGLFSLHDTVTEPDLSFTSQPGPVQCSGLVDGPLDGVYIFNFRTFRWMQTMIFAIEKINRINSLLPNITLGYRIYDSCSTHFHALRTAMTLMGGSEEENASTSCSGTVPVVIGDGGSTLSLVVARFLGVFHVPQVSYFSSCACLSNKLQFPAFLRTMPSDFFQVDALAQLVKHFGWTWVGVVAGDDAYGRGGAQIFVDKVRMIGACIALHEIIPKNHGQVLMSGIVERIHRSRARVVLLFALEQDAGALLKEALRQNLTEIQWLASEAWITAAVLSTAEFHPILQGSLGFAIRRAIIPDLQPFLLRLHPSMDPEDPFLQQFWQESFGCQLLGGGEMISTNKPACSGAEDLANLHNIYTDVSQLRISYNVYKAVYAIAHALDAMQKCVPGRGPFAGRSCPDNSGIAPCCFVFYTIFPPYVSVCVSQLLYYLKRVDFTNEYGEETKFDNNGDPVATYDLINWQVSVEGKVKYVTVGRYDETTHSKLEIDEKAILWTGSHTDVPLSVCSQSCPPGTRKANKPNAAICCFDCVVCAAGEISNQTDAIECVQCLPEFWSNPRRDACIPKDVEFLSYEDNMGMTMLAVALVGSCCTLTVTFIFACHRTTPIVRANNSELSFLILSSLWLCFLCALPFIGEPTTWSCMLRHTAFAITFSLCISCILGKTIVVLMAFQATLPGSTVMKWFGPLQQRAMIFMGAVVQVVICGVWLAVAPPTPRRLLSRESSRVILLCDLGSALGFSLVLGYIGLLSTLCLLLAFLARKLPGNFNEAKLITFSMLIFFAVWVSFVPAYVSSPGKYSTATEVFAILASSYGLLACLFLPKCYIILLKPEKNTRKHLMSKFAH</sequence>
<keyword evidence="7" id="KW-0297">G-protein coupled receptor</keyword>
<accession>A0AAY4CAU7</accession>
<keyword evidence="10" id="KW-0325">Glycoprotein</keyword>
<dbReference type="Ensembl" id="ENSDCDT00010037687.1">
    <property type="protein sequence ID" value="ENSDCDP00010030320.1"/>
    <property type="gene ID" value="ENSDCDG00010019428.1"/>
</dbReference>
<dbReference type="InterPro" id="IPR001828">
    <property type="entry name" value="ANF_lig-bd_rcpt"/>
</dbReference>
<organism evidence="15 16">
    <name type="scientific">Denticeps clupeoides</name>
    <name type="common">denticle herring</name>
    <dbReference type="NCBI Taxonomy" id="299321"/>
    <lineage>
        <taxon>Eukaryota</taxon>
        <taxon>Metazoa</taxon>
        <taxon>Chordata</taxon>
        <taxon>Craniata</taxon>
        <taxon>Vertebrata</taxon>
        <taxon>Euteleostomi</taxon>
        <taxon>Actinopterygii</taxon>
        <taxon>Neopterygii</taxon>
        <taxon>Teleostei</taxon>
        <taxon>Clupei</taxon>
        <taxon>Clupeiformes</taxon>
        <taxon>Denticipitoidei</taxon>
        <taxon>Denticipitidae</taxon>
        <taxon>Denticeps</taxon>
    </lineage>
</organism>
<gene>
    <name evidence="15" type="primary">LOC114768934</name>
</gene>
<dbReference type="PROSITE" id="PS00981">
    <property type="entry name" value="G_PROTEIN_RECEP_F3_3"/>
    <property type="match status" value="1"/>
</dbReference>
<dbReference type="GeneTree" id="ENSGT01150000286997"/>
<evidence type="ECO:0000256" key="4">
    <source>
        <dbReference type="ARBA" id="ARBA00022692"/>
    </source>
</evidence>
<evidence type="ECO:0000313" key="15">
    <source>
        <dbReference type="Ensembl" id="ENSDCDP00010030320.1"/>
    </source>
</evidence>
<feature type="transmembrane region" description="Helical" evidence="12">
    <location>
        <begin position="746"/>
        <end position="766"/>
    </location>
</feature>
<evidence type="ECO:0000256" key="3">
    <source>
        <dbReference type="ARBA" id="ARBA00022475"/>
    </source>
</evidence>
<dbReference type="CDD" id="cd15283">
    <property type="entry name" value="7tmC_V2R_pheromone"/>
    <property type="match status" value="1"/>
</dbReference>
<keyword evidence="4 12" id="KW-0812">Transmembrane</keyword>
<reference evidence="15" key="3">
    <citation type="submission" date="2025-09" db="UniProtKB">
        <authorList>
            <consortium name="Ensembl"/>
        </authorList>
    </citation>
    <scope>IDENTIFICATION</scope>
</reference>
<keyword evidence="9" id="KW-0675">Receptor</keyword>
<evidence type="ECO:0000256" key="9">
    <source>
        <dbReference type="ARBA" id="ARBA00023170"/>
    </source>
</evidence>
<dbReference type="Pfam" id="PF07562">
    <property type="entry name" value="NCD3G"/>
    <property type="match status" value="1"/>
</dbReference>
<evidence type="ECO:0000256" key="2">
    <source>
        <dbReference type="ARBA" id="ARBA00007242"/>
    </source>
</evidence>
<evidence type="ECO:0000256" key="13">
    <source>
        <dbReference type="SAM" id="SignalP"/>
    </source>
</evidence>
<dbReference type="Pfam" id="PF00003">
    <property type="entry name" value="7tm_3"/>
    <property type="match status" value="1"/>
</dbReference>
<evidence type="ECO:0000256" key="5">
    <source>
        <dbReference type="ARBA" id="ARBA00022729"/>
    </source>
</evidence>
<evidence type="ECO:0000256" key="7">
    <source>
        <dbReference type="ARBA" id="ARBA00023040"/>
    </source>
</evidence>
<evidence type="ECO:0000256" key="12">
    <source>
        <dbReference type="SAM" id="Phobius"/>
    </source>
</evidence>
<dbReference type="InterPro" id="IPR028082">
    <property type="entry name" value="Peripla_BP_I"/>
</dbReference>
<feature type="transmembrane region" description="Helical" evidence="12">
    <location>
        <begin position="669"/>
        <end position="689"/>
    </location>
</feature>
<evidence type="ECO:0000259" key="14">
    <source>
        <dbReference type="PROSITE" id="PS50259"/>
    </source>
</evidence>
<dbReference type="AlphaFoldDB" id="A0AAY4CAU7"/>
<keyword evidence="16" id="KW-1185">Reference proteome</keyword>
<feature type="domain" description="G-protein coupled receptors family 3 profile" evidence="14">
    <location>
        <begin position="631"/>
        <end position="895"/>
    </location>
</feature>
<dbReference type="FunFam" id="3.40.50.2300:FF:000016">
    <property type="entry name" value="Taste 1 receptor member 2"/>
    <property type="match status" value="1"/>
</dbReference>
<dbReference type="PROSITE" id="PS50259">
    <property type="entry name" value="G_PROTEIN_RECEP_F3_4"/>
    <property type="match status" value="1"/>
</dbReference>